<name>A0A7V2SZI1_LEUMU</name>
<dbReference type="Gene3D" id="1.25.10.10">
    <property type="entry name" value="Leucine-rich Repeat Variant"/>
    <property type="match status" value="1"/>
</dbReference>
<dbReference type="SUPFAM" id="SSF52833">
    <property type="entry name" value="Thioredoxin-like"/>
    <property type="match status" value="1"/>
</dbReference>
<dbReference type="AlphaFoldDB" id="A0A7V2SZI1"/>
<evidence type="ECO:0000313" key="2">
    <source>
        <dbReference type="EMBL" id="HFC91975.1"/>
    </source>
</evidence>
<dbReference type="Proteomes" id="UP000885750">
    <property type="component" value="Unassembled WGS sequence"/>
</dbReference>
<sequence>MTQPNITVNALLILSSSCPHCPSVLQHLSNLIKSGEIAQLTLINIDQQPLAAQKYGVRSVPWIKIGNQHLQGLQTLETLKQNIKWAKEKQSLSADFDFLLSDGQASKVTDYILQDPSAINAILELLGDDGTVLSTRIGIGVIIEDFANSELLQSIIPQLGELTKHPNDIIRIDACHYLGLSNDPSVRPYLEACLHDTNADVRETAQDGLDEL</sequence>
<dbReference type="Gene3D" id="3.40.30.10">
    <property type="entry name" value="Glutaredoxin"/>
    <property type="match status" value="1"/>
</dbReference>
<organism evidence="2">
    <name type="scientific">Leucothrix mucor</name>
    <dbReference type="NCBI Taxonomy" id="45248"/>
    <lineage>
        <taxon>Bacteria</taxon>
        <taxon>Pseudomonadati</taxon>
        <taxon>Pseudomonadota</taxon>
        <taxon>Gammaproteobacteria</taxon>
        <taxon>Thiotrichales</taxon>
        <taxon>Thiotrichaceae</taxon>
        <taxon>Leucothrix</taxon>
    </lineage>
</organism>
<proteinExistence type="predicted"/>
<dbReference type="InterPro" id="IPR036249">
    <property type="entry name" value="Thioredoxin-like_sf"/>
</dbReference>
<dbReference type="InterPro" id="IPR012336">
    <property type="entry name" value="Thioredoxin-like_fold"/>
</dbReference>
<dbReference type="Pfam" id="PF13646">
    <property type="entry name" value="HEAT_2"/>
    <property type="match status" value="1"/>
</dbReference>
<feature type="domain" description="Thioredoxin-like fold" evidence="1">
    <location>
        <begin position="13"/>
        <end position="80"/>
    </location>
</feature>
<protein>
    <submittedName>
        <fullName evidence="2">HEAT repeat domain-containing protein</fullName>
    </submittedName>
</protein>
<dbReference type="InterPro" id="IPR011989">
    <property type="entry name" value="ARM-like"/>
</dbReference>
<comment type="caution">
    <text evidence="2">The sequence shown here is derived from an EMBL/GenBank/DDBJ whole genome shotgun (WGS) entry which is preliminary data.</text>
</comment>
<dbReference type="Pfam" id="PF13192">
    <property type="entry name" value="Thioredoxin_3"/>
    <property type="match status" value="1"/>
</dbReference>
<accession>A0A7V2SZI1</accession>
<gene>
    <name evidence="2" type="ORF">ENJ51_04105</name>
</gene>
<evidence type="ECO:0000259" key="1">
    <source>
        <dbReference type="Pfam" id="PF13192"/>
    </source>
</evidence>
<reference evidence="2" key="1">
    <citation type="journal article" date="2020" name="mSystems">
        <title>Genome- and Community-Level Interaction Insights into Carbon Utilization and Element Cycling Functions of Hydrothermarchaeota in Hydrothermal Sediment.</title>
        <authorList>
            <person name="Zhou Z."/>
            <person name="Liu Y."/>
            <person name="Xu W."/>
            <person name="Pan J."/>
            <person name="Luo Z.H."/>
            <person name="Li M."/>
        </authorList>
    </citation>
    <scope>NUCLEOTIDE SEQUENCE [LARGE SCALE GENOMIC DNA]</scope>
    <source>
        <strain evidence="2">HyVt-493</strain>
    </source>
</reference>
<dbReference type="EMBL" id="DRMS01000160">
    <property type="protein sequence ID" value="HFC91975.1"/>
    <property type="molecule type" value="Genomic_DNA"/>
</dbReference>
<dbReference type="SUPFAM" id="SSF48371">
    <property type="entry name" value="ARM repeat"/>
    <property type="match status" value="1"/>
</dbReference>
<dbReference type="InterPro" id="IPR016024">
    <property type="entry name" value="ARM-type_fold"/>
</dbReference>
<dbReference type="PROSITE" id="PS50077">
    <property type="entry name" value="HEAT_REPEAT"/>
    <property type="match status" value="1"/>
</dbReference>
<dbReference type="InterPro" id="IPR021133">
    <property type="entry name" value="HEAT_type_2"/>
</dbReference>